<feature type="compositionally biased region" description="Low complexity" evidence="1">
    <location>
        <begin position="240"/>
        <end position="277"/>
    </location>
</feature>
<feature type="compositionally biased region" description="Polar residues" evidence="1">
    <location>
        <begin position="1"/>
        <end position="12"/>
    </location>
</feature>
<reference evidence="2 3" key="1">
    <citation type="submission" date="2020-12" db="EMBL/GenBank/DDBJ databases">
        <title>Effect of drift, selection, and recombination on the evolution of hybrid genomes in Candida yeast pathogens.</title>
        <authorList>
            <person name="Mixao V."/>
            <person name="Ksiezopolska E."/>
            <person name="Saus E."/>
            <person name="Boekhout T."/>
            <person name="Gacser A."/>
            <person name="Gabaldon T."/>
        </authorList>
    </citation>
    <scope>NUCLEOTIDE SEQUENCE [LARGE SCALE GENOMIC DNA]</scope>
    <source>
        <strain evidence="2 3">BP57</strain>
    </source>
</reference>
<accession>A0A8H8DB27</accession>
<sequence>MLPQPQSRSNSILQPQELQQQQRQQQQQQQQQQQNQQDLNQQQQSQIQQHLELQPDNTQQYSQHFNNLRPRQVSKLTPQAHSQPQAIPAQQKSTSNNFTNTSNFNPTNRPVQLSQHSQQRQLHQNSNQIFQNQYLTQQPTNSKPQQQQQQQPNQHSQFNQPFQQPSSHTYSVQSQLQYFQQMPPHNNQGQMPPSQQQQQQQHQQQQQQLHQQFSQHLQHPQPSFYDASNYMYQAIPSNYQPRPQLPLQQQQPSHQPEYYVPVKNPSVSSTSPTTSSSQKERKAKGAASAAAAASPVETHELVILPNFPERLQSILPHPPLSKAPVRPDITVSSTAKRAKRKSKFTPEQDDLIVSLKRKGKSWVEIAEITGVGSYLTARNRYQVIVGQQGNNNSSAWDNNDKIFLRNLLDPAEFEKWRYIASELNKSTNKNFNDFEVREMVRVLFWSNPASFGVSEESIKEALKEKKLTDKTIEQREQQRKKKLSNVVGIDEEHTGSSSNSGNAATTTGDQRNSYHDDHSKNQQASSNIYTKPF</sequence>
<feature type="compositionally biased region" description="Low complexity" evidence="1">
    <location>
        <begin position="93"/>
        <end position="123"/>
    </location>
</feature>
<dbReference type="GO" id="GO:0045944">
    <property type="term" value="P:positive regulation of transcription by RNA polymerase II"/>
    <property type="evidence" value="ECO:0007669"/>
    <property type="project" value="TreeGrafter"/>
</dbReference>
<evidence type="ECO:0000313" key="2">
    <source>
        <dbReference type="EMBL" id="KAG5419389.1"/>
    </source>
</evidence>
<feature type="region of interest" description="Disordered" evidence="1">
    <location>
        <begin position="472"/>
        <end position="533"/>
    </location>
</feature>
<feature type="compositionally biased region" description="Low complexity" evidence="1">
    <location>
        <begin position="137"/>
        <end position="168"/>
    </location>
</feature>
<feature type="compositionally biased region" description="Low complexity" evidence="1">
    <location>
        <begin position="188"/>
        <end position="222"/>
    </location>
</feature>
<dbReference type="AlphaFoldDB" id="A0A8H8DB27"/>
<proteinExistence type="predicted"/>
<feature type="region of interest" description="Disordered" evidence="1">
    <location>
        <begin position="1"/>
        <end position="48"/>
    </location>
</feature>
<evidence type="ECO:0000256" key="1">
    <source>
        <dbReference type="SAM" id="MobiDB-lite"/>
    </source>
</evidence>
<feature type="region of interest" description="Disordered" evidence="1">
    <location>
        <begin position="137"/>
        <end position="223"/>
    </location>
</feature>
<evidence type="ECO:0000313" key="3">
    <source>
        <dbReference type="Proteomes" id="UP000669133"/>
    </source>
</evidence>
<dbReference type="GeneID" id="93651785"/>
<feature type="compositionally biased region" description="Polar residues" evidence="1">
    <location>
        <begin position="74"/>
        <end position="92"/>
    </location>
</feature>
<dbReference type="GO" id="GO:0003713">
    <property type="term" value="F:transcription coactivator activity"/>
    <property type="evidence" value="ECO:0007669"/>
    <property type="project" value="TreeGrafter"/>
</dbReference>
<dbReference type="GO" id="GO:0005634">
    <property type="term" value="C:nucleus"/>
    <property type="evidence" value="ECO:0007669"/>
    <property type="project" value="TreeGrafter"/>
</dbReference>
<feature type="region of interest" description="Disordered" evidence="1">
    <location>
        <begin position="237"/>
        <end position="294"/>
    </location>
</feature>
<feature type="compositionally biased region" description="Low complexity" evidence="1">
    <location>
        <begin position="13"/>
        <end position="48"/>
    </location>
</feature>
<feature type="compositionally biased region" description="Polar residues" evidence="1">
    <location>
        <begin position="521"/>
        <end position="533"/>
    </location>
</feature>
<dbReference type="PANTHER" id="PTHR23107:SF34">
    <property type="entry name" value="HTH LA-TYPE RNA-BINDING DOMAIN-CONTAINING PROTEIN"/>
    <property type="match status" value="1"/>
</dbReference>
<feature type="compositionally biased region" description="Low complexity" evidence="1">
    <location>
        <begin position="495"/>
        <end position="508"/>
    </location>
</feature>
<feature type="compositionally biased region" description="Polar residues" evidence="1">
    <location>
        <begin position="169"/>
        <end position="187"/>
    </location>
</feature>
<dbReference type="PANTHER" id="PTHR23107">
    <property type="entry name" value="SYNOVIAL SARCOMA ASSOCIATED SS18 PROTEIN"/>
    <property type="match status" value="1"/>
</dbReference>
<keyword evidence="3" id="KW-1185">Reference proteome</keyword>
<gene>
    <name evidence="2" type="ORF">I9W82_003156</name>
</gene>
<feature type="region of interest" description="Disordered" evidence="1">
    <location>
        <begin position="74"/>
        <end position="123"/>
    </location>
</feature>
<organism evidence="2 3">
    <name type="scientific">Candida metapsilosis</name>
    <dbReference type="NCBI Taxonomy" id="273372"/>
    <lineage>
        <taxon>Eukaryota</taxon>
        <taxon>Fungi</taxon>
        <taxon>Dikarya</taxon>
        <taxon>Ascomycota</taxon>
        <taxon>Saccharomycotina</taxon>
        <taxon>Pichiomycetes</taxon>
        <taxon>Debaryomycetaceae</taxon>
        <taxon>Candida/Lodderomyces clade</taxon>
        <taxon>Candida</taxon>
    </lineage>
</organism>
<comment type="caution">
    <text evidence="2">The sequence shown here is derived from an EMBL/GenBank/DDBJ whole genome shotgun (WGS) entry which is preliminary data.</text>
</comment>
<dbReference type="Proteomes" id="UP000669133">
    <property type="component" value="Unassembled WGS sequence"/>
</dbReference>
<dbReference type="EMBL" id="JAEOAQ010000003">
    <property type="protein sequence ID" value="KAG5419389.1"/>
    <property type="molecule type" value="Genomic_DNA"/>
</dbReference>
<protein>
    <submittedName>
        <fullName evidence="2">ADF1</fullName>
    </submittedName>
</protein>
<dbReference type="OrthoDB" id="2350934at2759"/>
<dbReference type="RefSeq" id="XP_067548505.1">
    <property type="nucleotide sequence ID" value="XM_067692091.1"/>
</dbReference>
<name>A0A8H8DB27_9ASCO</name>